<feature type="chain" id="PRO_5029546159" description="Partial AB-hydrolase lipase domain-containing protein" evidence="1">
    <location>
        <begin position="31"/>
        <end position="495"/>
    </location>
</feature>
<evidence type="ECO:0000256" key="1">
    <source>
        <dbReference type="SAM" id="SignalP"/>
    </source>
</evidence>
<dbReference type="GO" id="GO:0006629">
    <property type="term" value="P:lipid metabolic process"/>
    <property type="evidence" value="ECO:0007669"/>
    <property type="project" value="InterPro"/>
</dbReference>
<dbReference type="FunFam" id="3.40.50.1820:FF:000126">
    <property type="entry name" value="Lipase"/>
    <property type="match status" value="1"/>
</dbReference>
<keyword evidence="1" id="KW-0732">Signal</keyword>
<protein>
    <recommendedName>
        <fullName evidence="2">Partial AB-hydrolase lipase domain-containing protein</fullName>
    </recommendedName>
</protein>
<name>A0A7J7M585_9MAGN</name>
<organism evidence="3 4">
    <name type="scientific">Kingdonia uniflora</name>
    <dbReference type="NCBI Taxonomy" id="39325"/>
    <lineage>
        <taxon>Eukaryota</taxon>
        <taxon>Viridiplantae</taxon>
        <taxon>Streptophyta</taxon>
        <taxon>Embryophyta</taxon>
        <taxon>Tracheophyta</taxon>
        <taxon>Spermatophyta</taxon>
        <taxon>Magnoliopsida</taxon>
        <taxon>Ranunculales</taxon>
        <taxon>Circaeasteraceae</taxon>
        <taxon>Kingdonia</taxon>
    </lineage>
</organism>
<evidence type="ECO:0000259" key="2">
    <source>
        <dbReference type="Pfam" id="PF04083"/>
    </source>
</evidence>
<gene>
    <name evidence="3" type="ORF">GIB67_002819</name>
</gene>
<dbReference type="InterPro" id="IPR029058">
    <property type="entry name" value="AB_hydrolase_fold"/>
</dbReference>
<feature type="signal peptide" evidence="1">
    <location>
        <begin position="1"/>
        <end position="30"/>
    </location>
</feature>
<dbReference type="InterPro" id="IPR006693">
    <property type="entry name" value="AB_hydrolase_lipase"/>
</dbReference>
<proteinExistence type="predicted"/>
<accession>A0A7J7M585</accession>
<keyword evidence="4" id="KW-1185">Reference proteome</keyword>
<dbReference type="Pfam" id="PF04083">
    <property type="entry name" value="Abhydro_lipase"/>
    <property type="match status" value="1"/>
</dbReference>
<evidence type="ECO:0000313" key="4">
    <source>
        <dbReference type="Proteomes" id="UP000541444"/>
    </source>
</evidence>
<comment type="caution">
    <text evidence="3">The sequence shown here is derived from an EMBL/GenBank/DDBJ whole genome shotgun (WGS) entry which is preliminary data.</text>
</comment>
<dbReference type="SUPFAM" id="SSF53474">
    <property type="entry name" value="alpha/beta-Hydrolases"/>
    <property type="match status" value="1"/>
</dbReference>
<dbReference type="EMBL" id="JACGCM010001763">
    <property type="protein sequence ID" value="KAF6150037.1"/>
    <property type="molecule type" value="Genomic_DNA"/>
</dbReference>
<sequence length="495" mass="54988">MASSLITFLRWFLTVPALLVLVVQPYPAYASSRGALTQVLPHGSAPTEGLCKTSVHRHGYKCQEFKVRTSDRYILGMQRIQAPNTKFKCNGTRIPVILQHGVLMDGQGWFVNTPSQSLPLVLADNGFDVWIANSRGTRYSSQHDIFNPTDPEFWDWSWDELASEDLPAFVNFVSTQTKQKPHYIGHSQGTIMALAAFSEGKVYDKLRSAVLLSPVAYLHHITTVFGQVLAKSFLADIGSLIGLAEFDLQGFQLKQYFQTICSNNHFNCYDAVTLVTGNNCCLNSTTMPEWLNNQPAPSSMKNMVHLSQTVRGGVFAKYDYGSPNANKAKYGQEIAPCYNLANITKSFPLFISHGALDALSDPFLTVLALLVLVVQPYPVYPSSRGVLTQVLPRGSTPTEGLCETSVLPKDYKCTEYKVRTSDRYILSMQRVQAPGTKAKCNAAQMPDGQVWFVNPPSQALPFVLADSGFDVWIANFRGTRYSSQHDILNHTDPEF</sequence>
<dbReference type="Proteomes" id="UP000541444">
    <property type="component" value="Unassembled WGS sequence"/>
</dbReference>
<evidence type="ECO:0000313" key="3">
    <source>
        <dbReference type="EMBL" id="KAF6150037.1"/>
    </source>
</evidence>
<dbReference type="OrthoDB" id="9974421at2759"/>
<dbReference type="AlphaFoldDB" id="A0A7J7M585"/>
<dbReference type="PANTHER" id="PTHR11005">
    <property type="entry name" value="LYSOSOMAL ACID LIPASE-RELATED"/>
    <property type="match status" value="1"/>
</dbReference>
<reference evidence="3 4" key="1">
    <citation type="journal article" date="2020" name="IScience">
        <title>Genome Sequencing of the Endangered Kingdonia uniflora (Circaeasteraceae, Ranunculales) Reveals Potential Mechanisms of Evolutionary Specialization.</title>
        <authorList>
            <person name="Sun Y."/>
            <person name="Deng T."/>
            <person name="Zhang A."/>
            <person name="Moore M.J."/>
            <person name="Landis J.B."/>
            <person name="Lin N."/>
            <person name="Zhang H."/>
            <person name="Zhang X."/>
            <person name="Huang J."/>
            <person name="Zhang X."/>
            <person name="Sun H."/>
            <person name="Wang H."/>
        </authorList>
    </citation>
    <scope>NUCLEOTIDE SEQUENCE [LARGE SCALE GENOMIC DNA]</scope>
    <source>
        <strain evidence="3">TB1705</strain>
        <tissue evidence="3">Leaf</tissue>
    </source>
</reference>
<dbReference type="Gene3D" id="3.40.50.1820">
    <property type="entry name" value="alpha/beta hydrolase"/>
    <property type="match status" value="2"/>
</dbReference>
<feature type="domain" description="Partial AB-hydrolase lipase" evidence="2">
    <location>
        <begin position="55"/>
        <end position="112"/>
    </location>
</feature>